<gene>
    <name evidence="2" type="ORF">FEZ08_08935</name>
</gene>
<feature type="domain" description="PhnB-like" evidence="1">
    <location>
        <begin position="3"/>
        <end position="135"/>
    </location>
</feature>
<evidence type="ECO:0000313" key="2">
    <source>
        <dbReference type="EMBL" id="TLG72503.1"/>
    </source>
</evidence>
<dbReference type="OrthoDB" id="9795306at2"/>
<dbReference type="Proteomes" id="UP000306912">
    <property type="component" value="Unassembled WGS sequence"/>
</dbReference>
<dbReference type="InterPro" id="IPR028973">
    <property type="entry name" value="PhnB-like"/>
</dbReference>
<reference evidence="2 3" key="1">
    <citation type="submission" date="2019-05" db="EMBL/GenBank/DDBJ databases">
        <title>Culicoidintestinum kansasii gen. nov., sp. nov. from the gastrointestinal tract of the biting midge, Culicoides sonorensis.</title>
        <authorList>
            <person name="Neupane S."/>
            <person name="Ghosh A."/>
            <person name="Gunther S."/>
            <person name="Martin K."/>
            <person name="Zurek L."/>
        </authorList>
    </citation>
    <scope>NUCLEOTIDE SEQUENCE [LARGE SCALE GENOMIC DNA]</scope>
    <source>
        <strain evidence="2 3">CS-1</strain>
    </source>
</reference>
<dbReference type="RefSeq" id="WP_138191530.1">
    <property type="nucleotide sequence ID" value="NZ_VBWP01000008.1"/>
</dbReference>
<dbReference type="Pfam" id="PF06983">
    <property type="entry name" value="3-dmu-9_3-mt"/>
    <property type="match status" value="1"/>
</dbReference>
<evidence type="ECO:0000313" key="3">
    <source>
        <dbReference type="Proteomes" id="UP000306912"/>
    </source>
</evidence>
<sequence>MAVIAYLNFKTESREAVKFYEEALDGYDVRIMTLGELPEDSEFPMDEATKALIANASVKFAGGMIMLSDVPEGMGMTFTPGNNFCVSIVIKDKVLAEKYFNNLAAGGQVIMPLMEVSWSPLYGALKDKFGITWQVNVAEDDYYFTYK</sequence>
<protein>
    <submittedName>
        <fullName evidence="2">VOC family protein</fullName>
    </submittedName>
</protein>
<dbReference type="CDD" id="cd06588">
    <property type="entry name" value="PhnB_like"/>
    <property type="match status" value="1"/>
</dbReference>
<dbReference type="PANTHER" id="PTHR33990:SF1">
    <property type="entry name" value="PROTEIN YJDN"/>
    <property type="match status" value="1"/>
</dbReference>
<evidence type="ECO:0000259" key="1">
    <source>
        <dbReference type="Pfam" id="PF06983"/>
    </source>
</evidence>
<proteinExistence type="predicted"/>
<dbReference type="PANTHER" id="PTHR33990">
    <property type="entry name" value="PROTEIN YJDN-RELATED"/>
    <property type="match status" value="1"/>
</dbReference>
<dbReference type="InterPro" id="IPR029068">
    <property type="entry name" value="Glyas_Bleomycin-R_OHBP_Dase"/>
</dbReference>
<dbReference type="InParanoid" id="A0A5R8Q9A4"/>
<dbReference type="SUPFAM" id="SSF54593">
    <property type="entry name" value="Glyoxalase/Bleomycin resistance protein/Dihydroxybiphenyl dioxygenase"/>
    <property type="match status" value="1"/>
</dbReference>
<dbReference type="Gene3D" id="3.10.180.10">
    <property type="entry name" value="2,3-Dihydroxybiphenyl 1,2-Dioxygenase, domain 1"/>
    <property type="match status" value="1"/>
</dbReference>
<dbReference type="EMBL" id="VBWP01000008">
    <property type="protein sequence ID" value="TLG72503.1"/>
    <property type="molecule type" value="Genomic_DNA"/>
</dbReference>
<organism evidence="2 3">
    <name type="scientific">Culicoidibacter larvae</name>
    <dbReference type="NCBI Taxonomy" id="2579976"/>
    <lineage>
        <taxon>Bacteria</taxon>
        <taxon>Bacillati</taxon>
        <taxon>Bacillota</taxon>
        <taxon>Culicoidibacteria</taxon>
        <taxon>Culicoidibacterales</taxon>
        <taxon>Culicoidibacteraceae</taxon>
        <taxon>Culicoidibacter</taxon>
    </lineage>
</organism>
<keyword evidence="3" id="KW-1185">Reference proteome</keyword>
<dbReference type="AlphaFoldDB" id="A0A5R8Q9A4"/>
<name>A0A5R8Q9A4_9FIRM</name>
<comment type="caution">
    <text evidence="2">The sequence shown here is derived from an EMBL/GenBank/DDBJ whole genome shotgun (WGS) entry which is preliminary data.</text>
</comment>
<accession>A0A5R8Q9A4</accession>